<keyword evidence="6" id="KW-1185">Reference proteome</keyword>
<protein>
    <recommendedName>
        <fullName evidence="7">3-keto-5-aminohexanoate cleavage enzyme</fullName>
    </recommendedName>
</protein>
<dbReference type="InterPro" id="IPR008567">
    <property type="entry name" value="BKACE"/>
</dbReference>
<comment type="caution">
    <text evidence="5">The sequence shown here is derived from an EMBL/GenBank/DDBJ whole genome shotgun (WGS) entry which is preliminary data.</text>
</comment>
<accession>A0A136Q8U3</accession>
<evidence type="ECO:0000256" key="1">
    <source>
        <dbReference type="ARBA" id="ARBA00001947"/>
    </source>
</evidence>
<evidence type="ECO:0008006" key="7">
    <source>
        <dbReference type="Google" id="ProtNLM"/>
    </source>
</evidence>
<reference evidence="5 6" key="1">
    <citation type="submission" date="2016-02" db="EMBL/GenBank/DDBJ databases">
        <authorList>
            <person name="Wen L."/>
            <person name="He K."/>
            <person name="Yang H."/>
        </authorList>
    </citation>
    <scope>NUCLEOTIDE SEQUENCE [LARGE SCALE GENOMIC DNA]</scope>
    <source>
        <strain evidence="5 6">DSM 22607</strain>
    </source>
</reference>
<dbReference type="GO" id="GO:0043720">
    <property type="term" value="F:3-keto-5-aminohexanoate cleavage activity"/>
    <property type="evidence" value="ECO:0007669"/>
    <property type="project" value="InterPro"/>
</dbReference>
<organism evidence="5 6">
    <name type="scientific">Christensenella minuta</name>
    <dbReference type="NCBI Taxonomy" id="626937"/>
    <lineage>
        <taxon>Bacteria</taxon>
        <taxon>Bacillati</taxon>
        <taxon>Bacillota</taxon>
        <taxon>Clostridia</taxon>
        <taxon>Christensenellales</taxon>
        <taxon>Christensenellaceae</taxon>
        <taxon>Christensenella</taxon>
    </lineage>
</organism>
<keyword evidence="4" id="KW-0862">Zinc</keyword>
<sequence>MEELKNKRIITVATTGAWPTKENTPNVPLEPEEIAEEIYNCWKEGAAVAHIHCRDDQGRAAMEFEKFEKTASLIRARKDCDIILNITTSGGVNLKEEDRLRPFYELKPEMASFDCGTMNWQHTTVFENNPKFLEKLAGMMREAGVKPEIEVFDPGMIYNAGYYLKKDFLVKPLHFQFCMGVAGGIAATTKNLVFMKDTMEAVAPGSTWSAFGVGAGAMEIMYAAIALGGNIRVGMEDNVLYKKGVVAESNMQFVARAVRVLREYNCEPATPDEARRILGLPAKDRAVLKRK</sequence>
<keyword evidence="3" id="KW-0479">Metal-binding</keyword>
<evidence type="ECO:0000256" key="2">
    <source>
        <dbReference type="ARBA" id="ARBA00022679"/>
    </source>
</evidence>
<dbReference type="OrthoDB" id="63399at2"/>
<dbReference type="STRING" id="626937.HMPREF3293_00027"/>
<dbReference type="PATRIC" id="fig|626937.4.peg.27"/>
<dbReference type="GO" id="GO:0046872">
    <property type="term" value="F:metal ion binding"/>
    <property type="evidence" value="ECO:0007669"/>
    <property type="project" value="UniProtKB-KW"/>
</dbReference>
<gene>
    <name evidence="5" type="ORF">HMPREF3293_00027</name>
</gene>
<dbReference type="Proteomes" id="UP000070366">
    <property type="component" value="Unassembled WGS sequence"/>
</dbReference>
<evidence type="ECO:0000313" key="5">
    <source>
        <dbReference type="EMBL" id="KXK67103.1"/>
    </source>
</evidence>
<dbReference type="EMBL" id="LSZW01000002">
    <property type="protein sequence ID" value="KXK67103.1"/>
    <property type="molecule type" value="Genomic_DNA"/>
</dbReference>
<dbReference type="PANTHER" id="PTHR37418">
    <property type="entry name" value="3-KETO-5-AMINOHEXANOATE CLEAVAGE ENZYME-RELATED"/>
    <property type="match status" value="1"/>
</dbReference>
<evidence type="ECO:0000256" key="4">
    <source>
        <dbReference type="ARBA" id="ARBA00022833"/>
    </source>
</evidence>
<proteinExistence type="predicted"/>
<dbReference type="KEGG" id="cmiu:B1H56_13340"/>
<dbReference type="Pfam" id="PF05853">
    <property type="entry name" value="BKACE"/>
    <property type="match status" value="1"/>
</dbReference>
<dbReference type="RefSeq" id="WP_066523349.1">
    <property type="nucleotide sequence ID" value="NZ_CABMOF010000016.1"/>
</dbReference>
<name>A0A136Q8U3_9FIRM</name>
<dbReference type="AlphaFoldDB" id="A0A136Q8U3"/>
<dbReference type="InterPro" id="IPR013785">
    <property type="entry name" value="Aldolase_TIM"/>
</dbReference>
<comment type="cofactor">
    <cofactor evidence="1">
        <name>Zn(2+)</name>
        <dbReference type="ChEBI" id="CHEBI:29105"/>
    </cofactor>
</comment>
<keyword evidence="2" id="KW-0808">Transferase</keyword>
<evidence type="ECO:0000313" key="6">
    <source>
        <dbReference type="Proteomes" id="UP000070366"/>
    </source>
</evidence>
<dbReference type="PANTHER" id="PTHR37418:SF2">
    <property type="entry name" value="3-KETO-5-AMINOHEXANOATE CLEAVAGE ENZYME"/>
    <property type="match status" value="1"/>
</dbReference>
<dbReference type="Gene3D" id="3.20.20.70">
    <property type="entry name" value="Aldolase class I"/>
    <property type="match status" value="1"/>
</dbReference>
<evidence type="ECO:0000256" key="3">
    <source>
        <dbReference type="ARBA" id="ARBA00022723"/>
    </source>
</evidence>